<feature type="region of interest" description="Disordered" evidence="5">
    <location>
        <begin position="1"/>
        <end position="23"/>
    </location>
</feature>
<dbReference type="Proteomes" id="UP001415857">
    <property type="component" value="Unassembled WGS sequence"/>
</dbReference>
<dbReference type="AlphaFoldDB" id="A0AAP0N181"/>
<dbReference type="EMBL" id="JBBPBK010000389">
    <property type="protein sequence ID" value="KAK9265472.1"/>
    <property type="molecule type" value="Genomic_DNA"/>
</dbReference>
<comment type="function">
    <text evidence="4">Lipolytic acyl hydrolase (LAH).</text>
</comment>
<comment type="similarity">
    <text evidence="1 4">Belongs to the patatin family.</text>
</comment>
<dbReference type="EC" id="3.1.1.-" evidence="4"/>
<keyword evidence="4" id="KW-0442">Lipid degradation</keyword>
<reference evidence="7 8" key="1">
    <citation type="journal article" date="2024" name="Plant J.">
        <title>Genome sequences and population genomics reveal climatic adaptation and genomic divergence between two closely related sweetgum species.</title>
        <authorList>
            <person name="Xu W.Q."/>
            <person name="Ren C.Q."/>
            <person name="Zhang X.Y."/>
            <person name="Comes H.P."/>
            <person name="Liu X.H."/>
            <person name="Li Y.G."/>
            <person name="Kettle C.J."/>
            <person name="Jalonen R."/>
            <person name="Gaisberger H."/>
            <person name="Ma Y.Z."/>
            <person name="Qiu Y.X."/>
        </authorList>
    </citation>
    <scope>NUCLEOTIDE SEQUENCE [LARGE SCALE GENOMIC DNA]</scope>
    <source>
        <strain evidence="7">Hangzhou</strain>
    </source>
</reference>
<keyword evidence="8" id="KW-1185">Reference proteome</keyword>
<feature type="domain" description="PNPLA" evidence="6">
    <location>
        <begin position="33"/>
        <end position="126"/>
    </location>
</feature>
<dbReference type="GO" id="GO:0004620">
    <property type="term" value="F:phospholipase activity"/>
    <property type="evidence" value="ECO:0007669"/>
    <property type="project" value="TreeGrafter"/>
</dbReference>
<dbReference type="PANTHER" id="PTHR32176:SF92">
    <property type="entry name" value="XYLOSE ISOMERASE"/>
    <property type="match status" value="1"/>
</dbReference>
<dbReference type="GO" id="GO:0016042">
    <property type="term" value="P:lipid catabolic process"/>
    <property type="evidence" value="ECO:0007669"/>
    <property type="project" value="UniProtKB-KW"/>
</dbReference>
<dbReference type="GO" id="GO:0047372">
    <property type="term" value="F:monoacylglycerol lipase activity"/>
    <property type="evidence" value="ECO:0007669"/>
    <property type="project" value="TreeGrafter"/>
</dbReference>
<dbReference type="InterPro" id="IPR016035">
    <property type="entry name" value="Acyl_Trfase/lysoPLipase"/>
</dbReference>
<organism evidence="7 8">
    <name type="scientific">Liquidambar formosana</name>
    <name type="common">Formosan gum</name>
    <dbReference type="NCBI Taxonomy" id="63359"/>
    <lineage>
        <taxon>Eukaryota</taxon>
        <taxon>Viridiplantae</taxon>
        <taxon>Streptophyta</taxon>
        <taxon>Embryophyta</taxon>
        <taxon>Tracheophyta</taxon>
        <taxon>Spermatophyta</taxon>
        <taxon>Magnoliopsida</taxon>
        <taxon>eudicotyledons</taxon>
        <taxon>Gunneridae</taxon>
        <taxon>Pentapetalae</taxon>
        <taxon>Saxifragales</taxon>
        <taxon>Altingiaceae</taxon>
        <taxon>Liquidambar</taxon>
    </lineage>
</organism>
<evidence type="ECO:0000313" key="8">
    <source>
        <dbReference type="Proteomes" id="UP001415857"/>
    </source>
</evidence>
<proteinExistence type="inferred from homology"/>
<dbReference type="SUPFAM" id="SSF52151">
    <property type="entry name" value="FabD/lysophospholipase-like"/>
    <property type="match status" value="1"/>
</dbReference>
<dbReference type="InterPro" id="IPR002641">
    <property type="entry name" value="PNPLA_dom"/>
</dbReference>
<keyword evidence="2 4" id="KW-0443">Lipid metabolism</keyword>
<feature type="short sequence motif" description="GXSXG" evidence="3">
    <location>
        <begin position="70"/>
        <end position="74"/>
    </location>
</feature>
<sequence length="126" mass="13943">MSEHQTKDKQVSIMDGNDRSKPTAHDRKLITVLSIDVGGVRGIIPAAILEFLEEQLQDARIAEYFDVIAGTSTGSIIAAMLTAPDNKKQPSHHETKKPVTASDIVNFYMEESENIFPQGYSIQNQI</sequence>
<comment type="caution">
    <text evidence="7">The sequence shown here is derived from an EMBL/GenBank/DDBJ whole genome shotgun (WGS) entry which is preliminary data.</text>
</comment>
<evidence type="ECO:0000256" key="2">
    <source>
        <dbReference type="ARBA" id="ARBA00023098"/>
    </source>
</evidence>
<comment type="caution">
    <text evidence="3">Lacks conserved residue(s) required for the propagation of feature annotation.</text>
</comment>
<comment type="domain">
    <text evidence="4">The nitrogen atoms of the two glycine residues in the GGXR motif define the oxyanion hole, and stabilize the oxyanion that forms during the nucleophilic attack by the catalytic serine during substrate cleavage.</text>
</comment>
<protein>
    <recommendedName>
        <fullName evidence="4">Patatin</fullName>
        <ecNumber evidence="4">3.1.1.-</ecNumber>
    </recommendedName>
</protein>
<gene>
    <name evidence="7" type="ORF">L1049_007375</name>
</gene>
<keyword evidence="4" id="KW-0378">Hydrolase</keyword>
<evidence type="ECO:0000259" key="6">
    <source>
        <dbReference type="PROSITE" id="PS51635"/>
    </source>
</evidence>
<evidence type="ECO:0000256" key="3">
    <source>
        <dbReference type="PROSITE-ProRule" id="PRU01161"/>
    </source>
</evidence>
<dbReference type="PANTHER" id="PTHR32176">
    <property type="entry name" value="XYLOSE ISOMERASE"/>
    <property type="match status" value="1"/>
</dbReference>
<name>A0AAP0N181_LIQFO</name>
<evidence type="ECO:0000256" key="1">
    <source>
        <dbReference type="ARBA" id="ARBA00010240"/>
    </source>
</evidence>
<dbReference type="Gene3D" id="3.40.1090.10">
    <property type="entry name" value="Cytosolic phospholipase A2 catalytic domain"/>
    <property type="match status" value="1"/>
</dbReference>
<accession>A0AAP0N181</accession>
<dbReference type="Pfam" id="PF01734">
    <property type="entry name" value="Patatin"/>
    <property type="match status" value="1"/>
</dbReference>
<evidence type="ECO:0000313" key="7">
    <source>
        <dbReference type="EMBL" id="KAK9265472.1"/>
    </source>
</evidence>
<evidence type="ECO:0000256" key="4">
    <source>
        <dbReference type="RuleBase" id="RU361262"/>
    </source>
</evidence>
<evidence type="ECO:0000256" key="5">
    <source>
        <dbReference type="SAM" id="MobiDB-lite"/>
    </source>
</evidence>
<dbReference type="PROSITE" id="PS51635">
    <property type="entry name" value="PNPLA"/>
    <property type="match status" value="1"/>
</dbReference>